<sequence length="266" mass="31691">MKNKLIVFPEIAKLKEEVDWARTELSMALLEYDELRFVVCKNLEANYFAEFGAIEYKLYEAQCLEARLRRKIELIQAKKNRQEKIDFSEIEALLDEEFEDYKRELEEQLEKINEAIERKNLERLYKEESKELKTLYRQIVKALHPDLNPDLSEVKLELFNNAVQAYKKGDLETIKTISIIANDEIPAYEHEDVRVHLLKEKERILQKSARVRAAIEVVREEFPYNIQEILESEEAIEAKKKELEKGLVEFKEIIDRHKIKILHITR</sequence>
<dbReference type="OrthoDB" id="2216447at2"/>
<name>A0A223ATP2_9FIRM</name>
<keyword evidence="1" id="KW-0235">DNA replication</keyword>
<keyword evidence="4" id="KW-1185">Reference proteome</keyword>
<keyword evidence="2" id="KW-0175">Coiled coil</keyword>
<protein>
    <recommendedName>
        <fullName evidence="5">Molecular chaperone DnaJ</fullName>
    </recommendedName>
</protein>
<dbReference type="GO" id="GO:0006260">
    <property type="term" value="P:DNA replication"/>
    <property type="evidence" value="ECO:0007669"/>
    <property type="project" value="UniProtKB-KW"/>
</dbReference>
<evidence type="ECO:0008006" key="5">
    <source>
        <dbReference type="Google" id="ProtNLM"/>
    </source>
</evidence>
<dbReference type="EMBL" id="CP016199">
    <property type="protein sequence ID" value="ASS38338.1"/>
    <property type="molecule type" value="Genomic_DNA"/>
</dbReference>
<organism evidence="3 4">
    <name type="scientific">Mogibacterium pumilum</name>
    <dbReference type="NCBI Taxonomy" id="86332"/>
    <lineage>
        <taxon>Bacteria</taxon>
        <taxon>Bacillati</taxon>
        <taxon>Bacillota</taxon>
        <taxon>Clostridia</taxon>
        <taxon>Peptostreptococcales</taxon>
        <taxon>Anaerovoracaceae</taxon>
        <taxon>Mogibacterium</taxon>
    </lineage>
</organism>
<accession>A0A223ATP2</accession>
<proteinExistence type="predicted"/>
<dbReference type="SUPFAM" id="SSF46565">
    <property type="entry name" value="Chaperone J-domain"/>
    <property type="match status" value="1"/>
</dbReference>
<dbReference type="RefSeq" id="WP_094234576.1">
    <property type="nucleotide sequence ID" value="NZ_CP016199.1"/>
</dbReference>
<reference evidence="4" key="1">
    <citation type="submission" date="2016-05" db="EMBL/GenBank/DDBJ databases">
        <authorList>
            <person name="Holder M.E."/>
            <person name="Ajami N.J."/>
            <person name="Petrosino J.F."/>
        </authorList>
    </citation>
    <scope>NUCLEOTIDE SEQUENCE [LARGE SCALE GENOMIC DNA]</scope>
    <source>
        <strain evidence="4">ATCC 700696</strain>
    </source>
</reference>
<feature type="coiled-coil region" evidence="2">
    <location>
        <begin position="61"/>
        <end position="138"/>
    </location>
</feature>
<evidence type="ECO:0000256" key="1">
    <source>
        <dbReference type="ARBA" id="ARBA00022705"/>
    </source>
</evidence>
<evidence type="ECO:0000313" key="4">
    <source>
        <dbReference type="Proteomes" id="UP000214689"/>
    </source>
</evidence>
<dbReference type="Proteomes" id="UP000214689">
    <property type="component" value="Chromosome"/>
</dbReference>
<dbReference type="AlphaFoldDB" id="A0A223ATP2"/>
<evidence type="ECO:0000256" key="2">
    <source>
        <dbReference type="SAM" id="Coils"/>
    </source>
</evidence>
<evidence type="ECO:0000313" key="3">
    <source>
        <dbReference type="EMBL" id="ASS38338.1"/>
    </source>
</evidence>
<gene>
    <name evidence="3" type="ORF">AXF17_07970</name>
</gene>
<dbReference type="InterPro" id="IPR036869">
    <property type="entry name" value="J_dom_sf"/>
</dbReference>